<gene>
    <name evidence="2" type="ORF">QS748_06415</name>
</gene>
<keyword evidence="3" id="KW-1185">Reference proteome</keyword>
<sequence length="351" mass="40360">MKRDISNDNYRSEYSIRYYSFAIGLIYEIMLPVGELTNRVYDHIYKEMNNGEYKSLWLIQVIKSLISARHSCFNPWLCQDFAKSRGLVPQEPWFSDEITESWLSDMQETDYNEILDRYEKAWNAKIVVINKIFSIIDIYLGKNNQSSIITYENSYKNDICFYCLSKIQDAYGLAEYTNRSGSPCKHNSCENGASPYQSSWSKMFTKNNPYLLGIKKHLISGVGKVSDFVSSSTGLVMLSILVGGGCIIGLEWISASMITTICSGAILYKTYCERAKDKDNAKAINKYTTQQQQEDDSQQQQNEPYELKRSLSPTIIIKRTHDRSRIKKRTLSTRRPGRRQTSSSPYPGCSR</sequence>
<dbReference type="AlphaFoldDB" id="A0AA90NLB3"/>
<comment type="caution">
    <text evidence="2">The sequence shown here is derived from an EMBL/GenBank/DDBJ whole genome shotgun (WGS) entry which is preliminary data.</text>
</comment>
<dbReference type="EMBL" id="JASXSV010000007">
    <property type="protein sequence ID" value="MDP0588833.1"/>
    <property type="molecule type" value="Genomic_DNA"/>
</dbReference>
<name>A0AA90NLB3_9GAMM</name>
<dbReference type="Proteomes" id="UP001178148">
    <property type="component" value="Unassembled WGS sequence"/>
</dbReference>
<evidence type="ECO:0000313" key="3">
    <source>
        <dbReference type="Proteomes" id="UP001178148"/>
    </source>
</evidence>
<feature type="region of interest" description="Disordered" evidence="1">
    <location>
        <begin position="288"/>
        <end position="351"/>
    </location>
</feature>
<evidence type="ECO:0000256" key="1">
    <source>
        <dbReference type="SAM" id="MobiDB-lite"/>
    </source>
</evidence>
<evidence type="ECO:0000313" key="2">
    <source>
        <dbReference type="EMBL" id="MDP0588833.1"/>
    </source>
</evidence>
<reference evidence="2 3" key="1">
    <citation type="journal article" date="2023" name="bioRxiv">
        <title>An intranuclear bacterial parasite of deep-sea mussels expresses apoptosis inhibitors acquired from its host.</title>
        <authorList>
            <person name="Gonzalez Porras M.A."/>
            <person name="Assie A."/>
            <person name="Tietjen M."/>
            <person name="Violette M."/>
            <person name="Kleiner M."/>
            <person name="Gruber-Vodicka H."/>
            <person name="Dubilier N."/>
            <person name="Leisch N."/>
        </authorList>
    </citation>
    <scope>NUCLEOTIDE SEQUENCE [LARGE SCALE GENOMIC DNA]</scope>
    <source>
        <strain evidence="2">IAP13</strain>
    </source>
</reference>
<protein>
    <submittedName>
        <fullName evidence="2">Uncharacterized protein</fullName>
    </submittedName>
</protein>
<accession>A0AA90NLB3</accession>
<feature type="compositionally biased region" description="Basic residues" evidence="1">
    <location>
        <begin position="318"/>
        <end position="338"/>
    </location>
</feature>
<organism evidence="2 3">
    <name type="scientific">Candidatus Endonucleibacter bathymodioli</name>
    <dbReference type="NCBI Taxonomy" id="539814"/>
    <lineage>
        <taxon>Bacteria</taxon>
        <taxon>Pseudomonadati</taxon>
        <taxon>Pseudomonadota</taxon>
        <taxon>Gammaproteobacteria</taxon>
        <taxon>Oceanospirillales</taxon>
        <taxon>Endozoicomonadaceae</taxon>
        <taxon>Candidatus Endonucleibacter</taxon>
    </lineage>
</organism>
<proteinExistence type="predicted"/>